<gene>
    <name evidence="1" type="ORF">GA0070613_1237</name>
</gene>
<dbReference type="Proteomes" id="UP000198221">
    <property type="component" value="Chromosome I"/>
</dbReference>
<dbReference type="EMBL" id="LT607754">
    <property type="protein sequence ID" value="SCG44531.1"/>
    <property type="molecule type" value="Genomic_DNA"/>
</dbReference>
<reference evidence="2" key="1">
    <citation type="submission" date="2016-06" db="EMBL/GenBank/DDBJ databases">
        <authorList>
            <person name="Varghese N."/>
            <person name="Submissions Spin"/>
        </authorList>
    </citation>
    <scope>NUCLEOTIDE SEQUENCE [LARGE SCALE GENOMIC DNA]</scope>
    <source>
        <strain evidence="2">DSM 43819</strain>
    </source>
</reference>
<protein>
    <submittedName>
        <fullName evidence="1">Uncharacterized protein</fullName>
    </submittedName>
</protein>
<organism evidence="1 2">
    <name type="scientific">Micromonospora inositola</name>
    <dbReference type="NCBI Taxonomy" id="47865"/>
    <lineage>
        <taxon>Bacteria</taxon>
        <taxon>Bacillati</taxon>
        <taxon>Actinomycetota</taxon>
        <taxon>Actinomycetes</taxon>
        <taxon>Micromonosporales</taxon>
        <taxon>Micromonosporaceae</taxon>
        <taxon>Micromonospora</taxon>
    </lineage>
</organism>
<accession>A0A1C5HGA1</accession>
<name>A0A1C5HGA1_9ACTN</name>
<keyword evidence="2" id="KW-1185">Reference proteome</keyword>
<dbReference type="AlphaFoldDB" id="A0A1C5HGA1"/>
<proteinExistence type="predicted"/>
<evidence type="ECO:0000313" key="1">
    <source>
        <dbReference type="EMBL" id="SCG44531.1"/>
    </source>
</evidence>
<evidence type="ECO:0000313" key="2">
    <source>
        <dbReference type="Proteomes" id="UP000198221"/>
    </source>
</evidence>
<sequence>MLAALCAVAGRYGIGEDRHAPRAEAIAAVHEVTTDPWLLGIEAGVAMADSTGISGPTVRLLEAAGADMRVAAGHAVEVRGLVHRWVKAHALPPYDQGLYRSVTARDH</sequence>